<dbReference type="RefSeq" id="WP_095073133.1">
    <property type="nucleotide sequence ID" value="NZ_LT899436.1"/>
</dbReference>
<name>A0A238UBQ2_9FLAO</name>
<organism evidence="1 2">
    <name type="scientific">Tenacibaculum jejuense</name>
    <dbReference type="NCBI Taxonomy" id="584609"/>
    <lineage>
        <taxon>Bacteria</taxon>
        <taxon>Pseudomonadati</taxon>
        <taxon>Bacteroidota</taxon>
        <taxon>Flavobacteriia</taxon>
        <taxon>Flavobacteriales</taxon>
        <taxon>Flavobacteriaceae</taxon>
        <taxon>Tenacibaculum</taxon>
    </lineage>
</organism>
<accession>A0A238UBQ2</accession>
<dbReference type="AlphaFoldDB" id="A0A238UBQ2"/>
<dbReference type="Proteomes" id="UP000215214">
    <property type="component" value="Chromosome TJEJU"/>
</dbReference>
<dbReference type="EMBL" id="LT899436">
    <property type="protein sequence ID" value="SNR16522.1"/>
    <property type="molecule type" value="Genomic_DNA"/>
</dbReference>
<dbReference type="KEGG" id="tje:TJEJU_2850"/>
<proteinExistence type="predicted"/>
<evidence type="ECO:0000313" key="2">
    <source>
        <dbReference type="Proteomes" id="UP000215214"/>
    </source>
</evidence>
<protein>
    <submittedName>
        <fullName evidence="1">Uncharacterized protein</fullName>
    </submittedName>
</protein>
<dbReference type="OrthoDB" id="1361774at2"/>
<reference evidence="1 2" key="1">
    <citation type="submission" date="2017-07" db="EMBL/GenBank/DDBJ databases">
        <authorList>
            <person name="Sun Z.S."/>
            <person name="Albrecht U."/>
            <person name="Echele G."/>
            <person name="Lee C.C."/>
        </authorList>
    </citation>
    <scope>NUCLEOTIDE SEQUENCE [LARGE SCALE GENOMIC DNA]</scope>
    <source>
        <strain evidence="2">type strain: KCTC 22618</strain>
    </source>
</reference>
<gene>
    <name evidence="1" type="ORF">TJEJU_2850</name>
</gene>
<keyword evidence="2" id="KW-1185">Reference proteome</keyword>
<sequence length="83" mass="9726">MRLREIETRIKELRNAIAYSRNEQKIMTIGEGICCNLEIASWFRVLDGQSSQPRYTISEIVNDKVLDINDCIIEENWVKPEII</sequence>
<evidence type="ECO:0000313" key="1">
    <source>
        <dbReference type="EMBL" id="SNR16522.1"/>
    </source>
</evidence>